<dbReference type="AlphaFoldDB" id="A0A0A9C4E3"/>
<reference evidence="1" key="2">
    <citation type="journal article" date="2015" name="Data Brief">
        <title>Shoot transcriptome of the giant reed, Arundo donax.</title>
        <authorList>
            <person name="Barrero R.A."/>
            <person name="Guerrero F.D."/>
            <person name="Moolhuijzen P."/>
            <person name="Goolsby J.A."/>
            <person name="Tidwell J."/>
            <person name="Bellgard S.E."/>
            <person name="Bellgard M.I."/>
        </authorList>
    </citation>
    <scope>NUCLEOTIDE SEQUENCE</scope>
    <source>
        <tissue evidence="1">Shoot tissue taken approximately 20 cm above the soil surface</tissue>
    </source>
</reference>
<dbReference type="EMBL" id="GBRH01229635">
    <property type="protein sequence ID" value="JAD68260.1"/>
    <property type="molecule type" value="Transcribed_RNA"/>
</dbReference>
<reference evidence="1" key="1">
    <citation type="submission" date="2014-09" db="EMBL/GenBank/DDBJ databases">
        <authorList>
            <person name="Magalhaes I.L.F."/>
            <person name="Oliveira U."/>
            <person name="Santos F.R."/>
            <person name="Vidigal T.H.D.A."/>
            <person name="Brescovit A.D."/>
            <person name="Santos A.J."/>
        </authorList>
    </citation>
    <scope>NUCLEOTIDE SEQUENCE</scope>
    <source>
        <tissue evidence="1">Shoot tissue taken approximately 20 cm above the soil surface</tissue>
    </source>
</reference>
<protein>
    <submittedName>
        <fullName evidence="1">Uncharacterized protein</fullName>
    </submittedName>
</protein>
<name>A0A0A9C4E3_ARUDO</name>
<proteinExistence type="predicted"/>
<accession>A0A0A9C4E3</accession>
<organism evidence="1">
    <name type="scientific">Arundo donax</name>
    <name type="common">Giant reed</name>
    <name type="synonym">Donax arundinaceus</name>
    <dbReference type="NCBI Taxonomy" id="35708"/>
    <lineage>
        <taxon>Eukaryota</taxon>
        <taxon>Viridiplantae</taxon>
        <taxon>Streptophyta</taxon>
        <taxon>Embryophyta</taxon>
        <taxon>Tracheophyta</taxon>
        <taxon>Spermatophyta</taxon>
        <taxon>Magnoliopsida</taxon>
        <taxon>Liliopsida</taxon>
        <taxon>Poales</taxon>
        <taxon>Poaceae</taxon>
        <taxon>PACMAD clade</taxon>
        <taxon>Arundinoideae</taxon>
        <taxon>Arundineae</taxon>
        <taxon>Arundo</taxon>
    </lineage>
</organism>
<evidence type="ECO:0000313" key="1">
    <source>
        <dbReference type="EMBL" id="JAD68260.1"/>
    </source>
</evidence>
<sequence length="17" mass="1988">MRLALRSSRISQTSRII</sequence>